<evidence type="ECO:0000313" key="3">
    <source>
        <dbReference type="Proteomes" id="UP001218218"/>
    </source>
</evidence>
<organism evidence="2 3">
    <name type="scientific">Mycena albidolilacea</name>
    <dbReference type="NCBI Taxonomy" id="1033008"/>
    <lineage>
        <taxon>Eukaryota</taxon>
        <taxon>Fungi</taxon>
        <taxon>Dikarya</taxon>
        <taxon>Basidiomycota</taxon>
        <taxon>Agaricomycotina</taxon>
        <taxon>Agaricomycetes</taxon>
        <taxon>Agaricomycetidae</taxon>
        <taxon>Agaricales</taxon>
        <taxon>Marasmiineae</taxon>
        <taxon>Mycenaceae</taxon>
        <taxon>Mycena</taxon>
    </lineage>
</organism>
<gene>
    <name evidence="2" type="ORF">DFH08DRAFT_1042818</name>
</gene>
<keyword evidence="3" id="KW-1185">Reference proteome</keyword>
<dbReference type="GO" id="GO:0050660">
    <property type="term" value="F:flavin adenine dinucleotide binding"/>
    <property type="evidence" value="ECO:0007669"/>
    <property type="project" value="InterPro"/>
</dbReference>
<dbReference type="Gene3D" id="3.30.465.10">
    <property type="match status" value="1"/>
</dbReference>
<evidence type="ECO:0000313" key="2">
    <source>
        <dbReference type="EMBL" id="KAJ7358045.1"/>
    </source>
</evidence>
<feature type="domain" description="Berberine/berberine-like" evidence="1">
    <location>
        <begin position="81"/>
        <end position="118"/>
    </location>
</feature>
<dbReference type="EMBL" id="JARIHO010000007">
    <property type="protein sequence ID" value="KAJ7358045.1"/>
    <property type="molecule type" value="Genomic_DNA"/>
</dbReference>
<dbReference type="InterPro" id="IPR016169">
    <property type="entry name" value="FAD-bd_PCMH_sub2"/>
</dbReference>
<reference evidence="2" key="1">
    <citation type="submission" date="2023-03" db="EMBL/GenBank/DDBJ databases">
        <title>Massive genome expansion in bonnet fungi (Mycena s.s.) driven by repeated elements and novel gene families across ecological guilds.</title>
        <authorList>
            <consortium name="Lawrence Berkeley National Laboratory"/>
            <person name="Harder C.B."/>
            <person name="Miyauchi S."/>
            <person name="Viragh M."/>
            <person name="Kuo A."/>
            <person name="Thoen E."/>
            <person name="Andreopoulos B."/>
            <person name="Lu D."/>
            <person name="Skrede I."/>
            <person name="Drula E."/>
            <person name="Henrissat B."/>
            <person name="Morin E."/>
            <person name="Kohler A."/>
            <person name="Barry K."/>
            <person name="LaButti K."/>
            <person name="Morin E."/>
            <person name="Salamov A."/>
            <person name="Lipzen A."/>
            <person name="Mereny Z."/>
            <person name="Hegedus B."/>
            <person name="Baldrian P."/>
            <person name="Stursova M."/>
            <person name="Weitz H."/>
            <person name="Taylor A."/>
            <person name="Grigoriev I.V."/>
            <person name="Nagy L.G."/>
            <person name="Martin F."/>
            <person name="Kauserud H."/>
        </authorList>
    </citation>
    <scope>NUCLEOTIDE SEQUENCE</scope>
    <source>
        <strain evidence="2">CBHHK002</strain>
    </source>
</reference>
<proteinExistence type="predicted"/>
<dbReference type="InterPro" id="IPR012951">
    <property type="entry name" value="BBE"/>
</dbReference>
<evidence type="ECO:0000259" key="1">
    <source>
        <dbReference type="Pfam" id="PF08031"/>
    </source>
</evidence>
<accession>A0AAD7EYC1</accession>
<sequence>MADDIAGVNINSGKSCSWWSANIGISSAIHPAWHTAKNHFIVVNPWDDSASAAEIAASQTKFQDSQAAIIKWILGPNAGLYSNEGDIFEPSFQKTFYGPNYTKLSAIKTKYNPKDLFIVTAGMGSERWHTTGTCTL</sequence>
<dbReference type="Proteomes" id="UP001218218">
    <property type="component" value="Unassembled WGS sequence"/>
</dbReference>
<protein>
    <recommendedName>
        <fullName evidence="1">Berberine/berberine-like domain-containing protein</fullName>
    </recommendedName>
</protein>
<comment type="caution">
    <text evidence="2">The sequence shown here is derived from an EMBL/GenBank/DDBJ whole genome shotgun (WGS) entry which is preliminary data.</text>
</comment>
<name>A0AAD7EYC1_9AGAR</name>
<dbReference type="AlphaFoldDB" id="A0AAD7EYC1"/>
<dbReference type="Pfam" id="PF08031">
    <property type="entry name" value="BBE"/>
    <property type="match status" value="1"/>
</dbReference>
<dbReference type="GO" id="GO:0016491">
    <property type="term" value="F:oxidoreductase activity"/>
    <property type="evidence" value="ECO:0007669"/>
    <property type="project" value="InterPro"/>
</dbReference>